<evidence type="ECO:0000313" key="1">
    <source>
        <dbReference type="EMBL" id="GER44025.1"/>
    </source>
</evidence>
<keyword evidence="2" id="KW-1185">Reference proteome</keyword>
<proteinExistence type="predicted"/>
<dbReference type="SUPFAM" id="SSF48173">
    <property type="entry name" value="Cryptochrome/photolyase FAD-binding domain"/>
    <property type="match status" value="1"/>
</dbReference>
<dbReference type="Proteomes" id="UP000325081">
    <property type="component" value="Unassembled WGS sequence"/>
</dbReference>
<sequence length="151" mass="17254">MASDRSGSHVPPYPATLRREVVDDFRHKLDGSNGLRESIRGVDLEIKSVTRISLWMLFELIWREYLRFLSIKQGNSIFHSGGPRNVKPNWIQDQALLDALRDSRTRLSRTWLNAVQVAGRTGHRAKAQRRAGRTPVGGLERGMPWCFTDKS</sequence>
<dbReference type="OrthoDB" id="435881at2759"/>
<name>A0A5A7QFE4_STRAF</name>
<dbReference type="InterPro" id="IPR036134">
    <property type="entry name" value="Crypto/Photolyase_FAD-like_sf"/>
</dbReference>
<organism evidence="1 2">
    <name type="scientific">Striga asiatica</name>
    <name type="common">Asiatic witchweed</name>
    <name type="synonym">Buchnera asiatica</name>
    <dbReference type="NCBI Taxonomy" id="4170"/>
    <lineage>
        <taxon>Eukaryota</taxon>
        <taxon>Viridiplantae</taxon>
        <taxon>Streptophyta</taxon>
        <taxon>Embryophyta</taxon>
        <taxon>Tracheophyta</taxon>
        <taxon>Spermatophyta</taxon>
        <taxon>Magnoliopsida</taxon>
        <taxon>eudicotyledons</taxon>
        <taxon>Gunneridae</taxon>
        <taxon>Pentapetalae</taxon>
        <taxon>asterids</taxon>
        <taxon>lamiids</taxon>
        <taxon>Lamiales</taxon>
        <taxon>Orobanchaceae</taxon>
        <taxon>Buchnereae</taxon>
        <taxon>Striga</taxon>
    </lineage>
</organism>
<comment type="caution">
    <text evidence="1">The sequence shown here is derived from an EMBL/GenBank/DDBJ whole genome shotgun (WGS) entry which is preliminary data.</text>
</comment>
<gene>
    <name evidence="1" type="ORF">STAS_20906</name>
</gene>
<dbReference type="AlphaFoldDB" id="A0A5A7QFE4"/>
<dbReference type="EMBL" id="BKCP01006848">
    <property type="protein sequence ID" value="GER44025.1"/>
    <property type="molecule type" value="Genomic_DNA"/>
</dbReference>
<evidence type="ECO:0000313" key="2">
    <source>
        <dbReference type="Proteomes" id="UP000325081"/>
    </source>
</evidence>
<accession>A0A5A7QFE4</accession>
<reference evidence="2" key="1">
    <citation type="journal article" date="2019" name="Curr. Biol.">
        <title>Genome Sequence of Striga asiatica Provides Insight into the Evolution of Plant Parasitism.</title>
        <authorList>
            <person name="Yoshida S."/>
            <person name="Kim S."/>
            <person name="Wafula E.K."/>
            <person name="Tanskanen J."/>
            <person name="Kim Y.M."/>
            <person name="Honaas L."/>
            <person name="Yang Z."/>
            <person name="Spallek T."/>
            <person name="Conn C.E."/>
            <person name="Ichihashi Y."/>
            <person name="Cheong K."/>
            <person name="Cui S."/>
            <person name="Der J.P."/>
            <person name="Gundlach H."/>
            <person name="Jiao Y."/>
            <person name="Hori C."/>
            <person name="Ishida J.K."/>
            <person name="Kasahara H."/>
            <person name="Kiba T."/>
            <person name="Kim M.S."/>
            <person name="Koo N."/>
            <person name="Laohavisit A."/>
            <person name="Lee Y.H."/>
            <person name="Lumba S."/>
            <person name="McCourt P."/>
            <person name="Mortimer J.C."/>
            <person name="Mutuku J.M."/>
            <person name="Nomura T."/>
            <person name="Sasaki-Sekimoto Y."/>
            <person name="Seto Y."/>
            <person name="Wang Y."/>
            <person name="Wakatake T."/>
            <person name="Sakakibara H."/>
            <person name="Demura T."/>
            <person name="Yamaguchi S."/>
            <person name="Yoneyama K."/>
            <person name="Manabe R.I."/>
            <person name="Nelson D.C."/>
            <person name="Schulman A.H."/>
            <person name="Timko M.P."/>
            <person name="dePamphilis C.W."/>
            <person name="Choi D."/>
            <person name="Shirasu K."/>
        </authorList>
    </citation>
    <scope>NUCLEOTIDE SEQUENCE [LARGE SCALE GENOMIC DNA]</scope>
    <source>
        <strain evidence="2">cv. UVA1</strain>
    </source>
</reference>
<protein>
    <submittedName>
        <fullName evidence="1">Cryptochrome DASH</fullName>
    </submittedName>
</protein>